<comment type="caution">
    <text evidence="1">The sequence shown here is derived from an EMBL/GenBank/DDBJ whole genome shotgun (WGS) entry which is preliminary data.</text>
</comment>
<organism evidence="1 2">
    <name type="scientific">Pseudorhizobium flavum</name>
    <dbReference type="NCBI Taxonomy" id="1335061"/>
    <lineage>
        <taxon>Bacteria</taxon>
        <taxon>Pseudomonadati</taxon>
        <taxon>Pseudomonadota</taxon>
        <taxon>Alphaproteobacteria</taxon>
        <taxon>Hyphomicrobiales</taxon>
        <taxon>Rhizobiaceae</taxon>
        <taxon>Rhizobium/Agrobacterium group</taxon>
        <taxon>Pseudorhizobium</taxon>
    </lineage>
</organism>
<sequence length="69" mass="7556">MQDPIAVMARRLAGDDTVCSEEIAEALDYVEEQIRSARDGQGPLPMAAFRTRSLLSAALRLRQEAGHSL</sequence>
<reference evidence="1 2" key="1">
    <citation type="submission" date="2020-08" db="EMBL/GenBank/DDBJ databases">
        <title>Genomic Encyclopedia of Type Strains, Phase IV (KMG-IV): sequencing the most valuable type-strain genomes for metagenomic binning, comparative biology and taxonomic classification.</title>
        <authorList>
            <person name="Goeker M."/>
        </authorList>
    </citation>
    <scope>NUCLEOTIDE SEQUENCE [LARGE SCALE GENOMIC DNA]</scope>
    <source>
        <strain evidence="1 2">DSM 102134</strain>
    </source>
</reference>
<keyword evidence="2" id="KW-1185">Reference proteome</keyword>
<evidence type="ECO:0000313" key="1">
    <source>
        <dbReference type="EMBL" id="MBB6178202.1"/>
    </source>
</evidence>
<protein>
    <submittedName>
        <fullName evidence="1">Uncharacterized protein</fullName>
    </submittedName>
</protein>
<gene>
    <name evidence="1" type="ORF">HNQ75_000145</name>
</gene>
<dbReference type="AlphaFoldDB" id="A0A7X0DAX4"/>
<evidence type="ECO:0000313" key="2">
    <source>
        <dbReference type="Proteomes" id="UP000535501"/>
    </source>
</evidence>
<accession>A0A7X0DAX4</accession>
<dbReference type="EMBL" id="JACHEJ010000001">
    <property type="protein sequence ID" value="MBB6178202.1"/>
    <property type="molecule type" value="Genomic_DNA"/>
</dbReference>
<proteinExistence type="predicted"/>
<name>A0A7X0DAX4_9HYPH</name>
<dbReference type="Proteomes" id="UP000535501">
    <property type="component" value="Unassembled WGS sequence"/>
</dbReference>
<dbReference type="RefSeq" id="WP_077549540.1">
    <property type="nucleotide sequence ID" value="NZ_CANLQM010000001.1"/>
</dbReference>